<organism evidence="1">
    <name type="scientific">Siphoviridae sp. ctUcA20</name>
    <dbReference type="NCBI Taxonomy" id="2825528"/>
    <lineage>
        <taxon>Viruses</taxon>
        <taxon>Duplodnaviria</taxon>
        <taxon>Heunggongvirae</taxon>
        <taxon>Uroviricota</taxon>
        <taxon>Caudoviricetes</taxon>
    </lineage>
</organism>
<protein>
    <submittedName>
        <fullName evidence="1">Uncharacterized protein</fullName>
    </submittedName>
</protein>
<evidence type="ECO:0000313" key="1">
    <source>
        <dbReference type="EMBL" id="DAE08424.1"/>
    </source>
</evidence>
<sequence length="29" mass="3280">MLKRLEKAILGMRSGEEMLSREGSEAIMI</sequence>
<reference evidence="1" key="1">
    <citation type="journal article" date="2021" name="Proc. Natl. Acad. Sci. U.S.A.">
        <title>A Catalog of Tens of Thousands of Viruses from Human Metagenomes Reveals Hidden Associations with Chronic Diseases.</title>
        <authorList>
            <person name="Tisza M.J."/>
            <person name="Buck C.B."/>
        </authorList>
    </citation>
    <scope>NUCLEOTIDE SEQUENCE</scope>
    <source>
        <strain evidence="1">CtUcA20</strain>
    </source>
</reference>
<dbReference type="EMBL" id="BK015469">
    <property type="protein sequence ID" value="DAE08424.1"/>
    <property type="molecule type" value="Genomic_DNA"/>
</dbReference>
<name>A0A8S5PNT1_9CAUD</name>
<accession>A0A8S5PNT1</accession>
<proteinExistence type="predicted"/>